<dbReference type="Proteomes" id="UP000314294">
    <property type="component" value="Unassembled WGS sequence"/>
</dbReference>
<dbReference type="AlphaFoldDB" id="A0A4Z2FMZ8"/>
<feature type="region of interest" description="Disordered" evidence="1">
    <location>
        <begin position="136"/>
        <end position="156"/>
    </location>
</feature>
<feature type="region of interest" description="Disordered" evidence="1">
    <location>
        <begin position="1"/>
        <end position="32"/>
    </location>
</feature>
<evidence type="ECO:0000313" key="2">
    <source>
        <dbReference type="EMBL" id="TNN42616.1"/>
    </source>
</evidence>
<evidence type="ECO:0000256" key="1">
    <source>
        <dbReference type="SAM" id="MobiDB-lite"/>
    </source>
</evidence>
<gene>
    <name evidence="2" type="ORF">EYF80_047203</name>
</gene>
<organism evidence="2 3">
    <name type="scientific">Liparis tanakae</name>
    <name type="common">Tanaka's snailfish</name>
    <dbReference type="NCBI Taxonomy" id="230148"/>
    <lineage>
        <taxon>Eukaryota</taxon>
        <taxon>Metazoa</taxon>
        <taxon>Chordata</taxon>
        <taxon>Craniata</taxon>
        <taxon>Vertebrata</taxon>
        <taxon>Euteleostomi</taxon>
        <taxon>Actinopterygii</taxon>
        <taxon>Neopterygii</taxon>
        <taxon>Teleostei</taxon>
        <taxon>Neoteleostei</taxon>
        <taxon>Acanthomorphata</taxon>
        <taxon>Eupercaria</taxon>
        <taxon>Perciformes</taxon>
        <taxon>Cottioidei</taxon>
        <taxon>Cottales</taxon>
        <taxon>Liparidae</taxon>
        <taxon>Liparis</taxon>
    </lineage>
</organism>
<sequence length="221" mass="23704">MDLAPPLNTERSPSISVSSSNDTTVPSKFQSLSESSAPPLALAVLFIASSSSSSSSSSSPDSADVPLSPASASPPSPPRRDLFDLCAGSSPHLASEDLPSSASSGSWRFGLPLGLPVVFFFHLYFTLLGASSSTVSRSSSTSSSPESSQPRFSPSAASPALSLTFFFAPEEWRRRTRSWDFRWPACLKPRWHTEHLKGRSPVCTAMCLWRESSDTKSIPQM</sequence>
<feature type="compositionally biased region" description="Polar residues" evidence="1">
    <location>
        <begin position="9"/>
        <end position="30"/>
    </location>
</feature>
<comment type="caution">
    <text evidence="2">The sequence shown here is derived from an EMBL/GenBank/DDBJ whole genome shotgun (WGS) entry which is preliminary data.</text>
</comment>
<protein>
    <submittedName>
        <fullName evidence="2">Uncharacterized protein</fullName>
    </submittedName>
</protein>
<name>A0A4Z2FMZ8_9TELE</name>
<evidence type="ECO:0000313" key="3">
    <source>
        <dbReference type="Proteomes" id="UP000314294"/>
    </source>
</evidence>
<feature type="region of interest" description="Disordered" evidence="1">
    <location>
        <begin position="51"/>
        <end position="84"/>
    </location>
</feature>
<dbReference type="EMBL" id="SRLO01001024">
    <property type="protein sequence ID" value="TNN42616.1"/>
    <property type="molecule type" value="Genomic_DNA"/>
</dbReference>
<accession>A0A4Z2FMZ8</accession>
<proteinExistence type="predicted"/>
<keyword evidence="3" id="KW-1185">Reference proteome</keyword>
<reference evidence="2 3" key="1">
    <citation type="submission" date="2019-03" db="EMBL/GenBank/DDBJ databases">
        <title>First draft genome of Liparis tanakae, snailfish: a comprehensive survey of snailfish specific genes.</title>
        <authorList>
            <person name="Kim W."/>
            <person name="Song I."/>
            <person name="Jeong J.-H."/>
            <person name="Kim D."/>
            <person name="Kim S."/>
            <person name="Ryu S."/>
            <person name="Song J.Y."/>
            <person name="Lee S.K."/>
        </authorList>
    </citation>
    <scope>NUCLEOTIDE SEQUENCE [LARGE SCALE GENOMIC DNA]</scope>
    <source>
        <tissue evidence="2">Muscle</tissue>
    </source>
</reference>
<feature type="compositionally biased region" description="Low complexity" evidence="1">
    <location>
        <begin position="51"/>
        <end position="71"/>
    </location>
</feature>